<name>A0AA38YWV5_VITRO</name>
<proteinExistence type="predicted"/>
<feature type="transmembrane region" description="Helical" evidence="2">
    <location>
        <begin position="48"/>
        <end position="77"/>
    </location>
</feature>
<evidence type="ECO:0000256" key="2">
    <source>
        <dbReference type="SAM" id="Phobius"/>
    </source>
</evidence>
<evidence type="ECO:0000313" key="4">
    <source>
        <dbReference type="Proteomes" id="UP001168098"/>
    </source>
</evidence>
<evidence type="ECO:0000256" key="1">
    <source>
        <dbReference type="SAM" id="Coils"/>
    </source>
</evidence>
<protein>
    <submittedName>
        <fullName evidence="3">Uncharacterized protein</fullName>
    </submittedName>
</protein>
<evidence type="ECO:0000313" key="3">
    <source>
        <dbReference type="EMBL" id="KAJ9678109.1"/>
    </source>
</evidence>
<feature type="coiled-coil region" evidence="1">
    <location>
        <begin position="154"/>
        <end position="202"/>
    </location>
</feature>
<reference evidence="3 4" key="1">
    <citation type="journal article" date="2023" name="BMC Biotechnol.">
        <title>Vitis rotundifolia cv Carlos genome sequencing.</title>
        <authorList>
            <person name="Huff M."/>
            <person name="Hulse-Kemp A."/>
            <person name="Scheffler B."/>
            <person name="Youngblood R."/>
            <person name="Simpson S."/>
            <person name="Babiker E."/>
            <person name="Staton M."/>
        </authorList>
    </citation>
    <scope>NUCLEOTIDE SEQUENCE [LARGE SCALE GENOMIC DNA]</scope>
    <source>
        <tissue evidence="3">Leaf</tissue>
    </source>
</reference>
<sequence length="204" mass="23120">MDALMVQVPPFDVVRPELELVACPSVEDICPAKDGTLVATPGGNANDIVALLNCLVTLALIAWFVPPMALWSLYFGVLIRCKSTLPRRWRKCLMLFQGVVAIYNLMRQQSSLLKRLEVTESMQAFLTQQIDNNEELRAQLVWVESELASIRKVVVDAKKLLKELEEGMQVAKVKACWMEEEKEAAEAKCKDAEQERDQLKRELE</sequence>
<organism evidence="3 4">
    <name type="scientific">Vitis rotundifolia</name>
    <name type="common">Muscadine grape</name>
    <dbReference type="NCBI Taxonomy" id="103349"/>
    <lineage>
        <taxon>Eukaryota</taxon>
        <taxon>Viridiplantae</taxon>
        <taxon>Streptophyta</taxon>
        <taxon>Embryophyta</taxon>
        <taxon>Tracheophyta</taxon>
        <taxon>Spermatophyta</taxon>
        <taxon>Magnoliopsida</taxon>
        <taxon>eudicotyledons</taxon>
        <taxon>Gunneridae</taxon>
        <taxon>Pentapetalae</taxon>
        <taxon>rosids</taxon>
        <taxon>Vitales</taxon>
        <taxon>Vitaceae</taxon>
        <taxon>Viteae</taxon>
        <taxon>Vitis</taxon>
    </lineage>
</organism>
<gene>
    <name evidence="3" type="ORF">PVL29_022871</name>
</gene>
<keyword evidence="2" id="KW-0472">Membrane</keyword>
<keyword evidence="2" id="KW-1133">Transmembrane helix</keyword>
<accession>A0AA38YWV5</accession>
<comment type="caution">
    <text evidence="3">The sequence shown here is derived from an EMBL/GenBank/DDBJ whole genome shotgun (WGS) entry which is preliminary data.</text>
</comment>
<dbReference type="AlphaFoldDB" id="A0AA38YWV5"/>
<dbReference type="Proteomes" id="UP001168098">
    <property type="component" value="Unassembled WGS sequence"/>
</dbReference>
<dbReference type="EMBL" id="JARBHA010000017">
    <property type="protein sequence ID" value="KAJ9678109.1"/>
    <property type="molecule type" value="Genomic_DNA"/>
</dbReference>
<keyword evidence="4" id="KW-1185">Reference proteome</keyword>
<keyword evidence="2" id="KW-0812">Transmembrane</keyword>
<keyword evidence="1" id="KW-0175">Coiled coil</keyword>